<evidence type="ECO:0000313" key="3">
    <source>
        <dbReference type="Proteomes" id="UP000255103"/>
    </source>
</evidence>
<organism evidence="2 3">
    <name type="scientific">Helicobacter cinaedi</name>
    <dbReference type="NCBI Taxonomy" id="213"/>
    <lineage>
        <taxon>Bacteria</taxon>
        <taxon>Pseudomonadati</taxon>
        <taxon>Campylobacterota</taxon>
        <taxon>Epsilonproteobacteria</taxon>
        <taxon>Campylobacterales</taxon>
        <taxon>Helicobacteraceae</taxon>
        <taxon>Helicobacter</taxon>
    </lineage>
</organism>
<evidence type="ECO:0000256" key="1">
    <source>
        <dbReference type="SAM" id="MobiDB-lite"/>
    </source>
</evidence>
<dbReference type="Proteomes" id="UP000255103">
    <property type="component" value="Unassembled WGS sequence"/>
</dbReference>
<accession>A0A377JTE0</accession>
<feature type="compositionally biased region" description="Polar residues" evidence="1">
    <location>
        <begin position="59"/>
        <end position="73"/>
    </location>
</feature>
<proteinExistence type="predicted"/>
<dbReference type="RefSeq" id="WP_237013786.1">
    <property type="nucleotide sequence ID" value="NZ_AP025204.1"/>
</dbReference>
<dbReference type="AlphaFoldDB" id="A0A377JTE0"/>
<name>A0A377JTE0_9HELI</name>
<feature type="compositionally biased region" description="Basic and acidic residues" evidence="1">
    <location>
        <begin position="49"/>
        <end position="58"/>
    </location>
</feature>
<sequence>MFKRGVVFTIFVALMYMVNPALLYGSEDSLKEVMEGYESPQKLFVPQDTKNHSGKDSHSNTLSTSHNPQSQGISPRDMKLPKLPDWIYSTAIIESSFNDGSFKKGLGTLLKNGFYITSSEVIYNGTITPTKIYAKMQDDFNANMMCVAQLSIKAIDLDSGLALLKVAKYVDSYCQMRPIKSYYQDRIYKHFGVNVFASSVGIKPQTEAYYPYLDDEFVFIQQSLKLTKFATYYDFDRRVEQVYGFEMGRDSYEEFTYGRAFYDKNGVFLGIMSRAGVGYLPVFINRNVIQDFLCDVQDKEIINEEFVRNACKKLGSKRERFFTDMKGRTSFY</sequence>
<evidence type="ECO:0000313" key="2">
    <source>
        <dbReference type="EMBL" id="STP11241.1"/>
    </source>
</evidence>
<reference evidence="2 3" key="1">
    <citation type="submission" date="2018-06" db="EMBL/GenBank/DDBJ databases">
        <authorList>
            <consortium name="Pathogen Informatics"/>
            <person name="Doyle S."/>
        </authorList>
    </citation>
    <scope>NUCLEOTIDE SEQUENCE [LARGE SCALE GENOMIC DNA]</scope>
    <source>
        <strain evidence="2 3">NCTC12219</strain>
    </source>
</reference>
<protein>
    <submittedName>
        <fullName evidence="2">Periplasmic protein</fullName>
    </submittedName>
</protein>
<gene>
    <name evidence="2" type="ORF">NCTC12219_01128</name>
</gene>
<feature type="region of interest" description="Disordered" evidence="1">
    <location>
        <begin position="44"/>
        <end position="78"/>
    </location>
</feature>
<dbReference type="EMBL" id="UGHX01000001">
    <property type="protein sequence ID" value="STP11241.1"/>
    <property type="molecule type" value="Genomic_DNA"/>
</dbReference>